<dbReference type="Proteomes" id="UP000499080">
    <property type="component" value="Unassembled WGS sequence"/>
</dbReference>
<evidence type="ECO:0000313" key="2">
    <source>
        <dbReference type="Proteomes" id="UP000499080"/>
    </source>
</evidence>
<organism evidence="1 2">
    <name type="scientific">Araneus ventricosus</name>
    <name type="common">Orbweaver spider</name>
    <name type="synonym">Epeira ventricosa</name>
    <dbReference type="NCBI Taxonomy" id="182803"/>
    <lineage>
        <taxon>Eukaryota</taxon>
        <taxon>Metazoa</taxon>
        <taxon>Ecdysozoa</taxon>
        <taxon>Arthropoda</taxon>
        <taxon>Chelicerata</taxon>
        <taxon>Arachnida</taxon>
        <taxon>Araneae</taxon>
        <taxon>Araneomorphae</taxon>
        <taxon>Entelegynae</taxon>
        <taxon>Araneoidea</taxon>
        <taxon>Araneidae</taxon>
        <taxon>Araneus</taxon>
    </lineage>
</organism>
<sequence>MACFVIISVREQRTTSSALGEASQSYCPISCLSSIRVGFVNMPPGHPTLECVCCIRKWAADLDKRNLRDVPDIGYGRKELHYQQFWTENSLPLSYRIGQYALSILLRPTIGSSSICSRI</sequence>
<name>A0A4Y2MIP6_ARAVE</name>
<dbReference type="EMBL" id="BGPR01007249">
    <property type="protein sequence ID" value="GBN25486.1"/>
    <property type="molecule type" value="Genomic_DNA"/>
</dbReference>
<dbReference type="AlphaFoldDB" id="A0A4Y2MIP6"/>
<protein>
    <submittedName>
        <fullName evidence="1">Uncharacterized protein</fullName>
    </submittedName>
</protein>
<comment type="caution">
    <text evidence="1">The sequence shown here is derived from an EMBL/GenBank/DDBJ whole genome shotgun (WGS) entry which is preliminary data.</text>
</comment>
<reference evidence="1 2" key="1">
    <citation type="journal article" date="2019" name="Sci. Rep.">
        <title>Orb-weaving spider Araneus ventricosus genome elucidates the spidroin gene catalogue.</title>
        <authorList>
            <person name="Kono N."/>
            <person name="Nakamura H."/>
            <person name="Ohtoshi R."/>
            <person name="Moran D.A.P."/>
            <person name="Shinohara A."/>
            <person name="Yoshida Y."/>
            <person name="Fujiwara M."/>
            <person name="Mori M."/>
            <person name="Tomita M."/>
            <person name="Arakawa K."/>
        </authorList>
    </citation>
    <scope>NUCLEOTIDE SEQUENCE [LARGE SCALE GENOMIC DNA]</scope>
</reference>
<proteinExistence type="predicted"/>
<gene>
    <name evidence="1" type="ORF">AVEN_226552_1</name>
</gene>
<evidence type="ECO:0000313" key="1">
    <source>
        <dbReference type="EMBL" id="GBN25486.1"/>
    </source>
</evidence>
<accession>A0A4Y2MIP6</accession>
<keyword evidence="2" id="KW-1185">Reference proteome</keyword>